<feature type="transmembrane region" description="Helical" evidence="1">
    <location>
        <begin position="12"/>
        <end position="35"/>
    </location>
</feature>
<feature type="transmembrane region" description="Helical" evidence="1">
    <location>
        <begin position="84"/>
        <end position="103"/>
    </location>
</feature>
<accession>A0A645CT76</accession>
<protein>
    <submittedName>
        <fullName evidence="2">Uncharacterized protein</fullName>
    </submittedName>
</protein>
<comment type="caution">
    <text evidence="2">The sequence shown here is derived from an EMBL/GenBank/DDBJ whole genome shotgun (WGS) entry which is preliminary data.</text>
</comment>
<feature type="transmembrane region" description="Helical" evidence="1">
    <location>
        <begin position="55"/>
        <end position="77"/>
    </location>
</feature>
<evidence type="ECO:0000256" key="1">
    <source>
        <dbReference type="SAM" id="Phobius"/>
    </source>
</evidence>
<keyword evidence="1" id="KW-0472">Membrane</keyword>
<evidence type="ECO:0000313" key="2">
    <source>
        <dbReference type="EMBL" id="MPM80111.1"/>
    </source>
</evidence>
<proteinExistence type="predicted"/>
<sequence>MDNLKSIKTYRSVTMGAVHTLLALFVFGMIANLYVEIPEGLVSQQAWAWVFGNSAIIAIHIVLGTLLLLTAIASLIFSFKTGRTAAVVASVAGLVFTLAAYYFGSDFVSAGGSELSSLLMAFGFLGALVSYGAGVIKTKANR</sequence>
<feature type="transmembrane region" description="Helical" evidence="1">
    <location>
        <begin position="115"/>
        <end position="136"/>
    </location>
</feature>
<organism evidence="2">
    <name type="scientific">bioreactor metagenome</name>
    <dbReference type="NCBI Taxonomy" id="1076179"/>
    <lineage>
        <taxon>unclassified sequences</taxon>
        <taxon>metagenomes</taxon>
        <taxon>ecological metagenomes</taxon>
    </lineage>
</organism>
<gene>
    <name evidence="2" type="ORF">SDC9_127157</name>
</gene>
<name>A0A645CT76_9ZZZZ</name>
<dbReference type="AlphaFoldDB" id="A0A645CT76"/>
<dbReference type="EMBL" id="VSSQ01029825">
    <property type="protein sequence ID" value="MPM80111.1"/>
    <property type="molecule type" value="Genomic_DNA"/>
</dbReference>
<reference evidence="2" key="1">
    <citation type="submission" date="2019-08" db="EMBL/GenBank/DDBJ databases">
        <authorList>
            <person name="Kucharzyk K."/>
            <person name="Murdoch R.W."/>
            <person name="Higgins S."/>
            <person name="Loffler F."/>
        </authorList>
    </citation>
    <scope>NUCLEOTIDE SEQUENCE</scope>
</reference>
<keyword evidence="1" id="KW-1133">Transmembrane helix</keyword>
<keyword evidence="1" id="KW-0812">Transmembrane</keyword>